<gene>
    <name evidence="1" type="ORF">NUW54_g4438</name>
</gene>
<keyword evidence="2" id="KW-1185">Reference proteome</keyword>
<dbReference type="Proteomes" id="UP001144978">
    <property type="component" value="Unassembled WGS sequence"/>
</dbReference>
<sequence>MATSTTAIHAASNSGQGQDGQVAPMENTTITASPAVAAQDETPAADGLESQPDGEVWFEDGNLILIDRRVEFRVYKGPLVANSPVFEDLLSLPQSATNPSGQSPAFKCTCGSTTALLHVEDSPEDLRHLLRAIMPGKTPRVGPDANSFHAISARIRLGRKYGIVCVVERSLEYLKSHFLYHFNARNRRHFTSPPAFKDIHSIGVVNLARMTETTVLLPPALMACCRLSATELMNGFAREDGTREVLSDEDIGLCYMGRAALTEATVLSLLQVCDQTRSSRCKRPSDCEAVFVRLLNNVKHYEGTDDIKNQRWYYYFKRFIERWDVDRRLCWPCWEKLCKRQKQIHYDTWQKLPELMGLSIEGWAEESSKEPSET</sequence>
<comment type="caution">
    <text evidence="1">The sequence shown here is derived from an EMBL/GenBank/DDBJ whole genome shotgun (WGS) entry which is preliminary data.</text>
</comment>
<name>A0ACC1Q0G0_9APHY</name>
<accession>A0ACC1Q0G0</accession>
<evidence type="ECO:0000313" key="2">
    <source>
        <dbReference type="Proteomes" id="UP001144978"/>
    </source>
</evidence>
<protein>
    <submittedName>
        <fullName evidence="1">Uncharacterized protein</fullName>
    </submittedName>
</protein>
<organism evidence="1 2">
    <name type="scientific">Trametes sanguinea</name>
    <dbReference type="NCBI Taxonomy" id="158606"/>
    <lineage>
        <taxon>Eukaryota</taxon>
        <taxon>Fungi</taxon>
        <taxon>Dikarya</taxon>
        <taxon>Basidiomycota</taxon>
        <taxon>Agaricomycotina</taxon>
        <taxon>Agaricomycetes</taxon>
        <taxon>Polyporales</taxon>
        <taxon>Polyporaceae</taxon>
        <taxon>Trametes</taxon>
    </lineage>
</organism>
<proteinExistence type="predicted"/>
<dbReference type="EMBL" id="JANSHE010001012">
    <property type="protein sequence ID" value="KAJ3005227.1"/>
    <property type="molecule type" value="Genomic_DNA"/>
</dbReference>
<reference evidence="1" key="1">
    <citation type="submission" date="2022-08" db="EMBL/GenBank/DDBJ databases">
        <title>Genome Sequence of Pycnoporus sanguineus.</title>
        <authorList>
            <person name="Buettner E."/>
        </authorList>
    </citation>
    <scope>NUCLEOTIDE SEQUENCE</scope>
    <source>
        <strain evidence="1">CG-C14</strain>
    </source>
</reference>
<evidence type="ECO:0000313" key="1">
    <source>
        <dbReference type="EMBL" id="KAJ3005227.1"/>
    </source>
</evidence>